<keyword evidence="1" id="KW-0472">Membrane</keyword>
<name>M0MQ97_9EURY</name>
<dbReference type="OrthoDB" id="342532at2157"/>
<keyword evidence="1" id="KW-0812">Transmembrane</keyword>
<evidence type="ECO:0000313" key="2">
    <source>
        <dbReference type="EMBL" id="EMA47902.1"/>
    </source>
</evidence>
<gene>
    <name evidence="2" type="ORF">C449_00480</name>
</gene>
<sequence>MSQRLPEEWFIADARTNAAIAWLFGAVIAVAAVGNLLAGELVTAVGAGVAVAVAAVPAWVGRSWQRTIPWPLLALTVLPFALSAFELTFVADLVRGVAVATLALLVVVCLQLTTTVRMTPGFAIWFAVIATLGIAGIWAFGSWVSAEYLGTAFFETNTELMLFFLTTFVAGLVAAGVFVWYFRRRLRENARTRSTTGGVA</sequence>
<reference evidence="2 3" key="1">
    <citation type="journal article" date="2014" name="PLoS Genet.">
        <title>Phylogenetically driven sequencing of extremely halophilic archaea reveals strategies for static and dynamic osmo-response.</title>
        <authorList>
            <person name="Becker E.A."/>
            <person name="Seitzer P.M."/>
            <person name="Tritt A."/>
            <person name="Larsen D."/>
            <person name="Krusor M."/>
            <person name="Yao A.I."/>
            <person name="Wu D."/>
            <person name="Madern D."/>
            <person name="Eisen J.A."/>
            <person name="Darling A.E."/>
            <person name="Facciotti M.T."/>
        </authorList>
    </citation>
    <scope>NUCLEOTIDE SEQUENCE [LARGE SCALE GENOMIC DNA]</scope>
    <source>
        <strain evidence="2 3">DSM 5350</strain>
    </source>
</reference>
<evidence type="ECO:0000313" key="3">
    <source>
        <dbReference type="Proteomes" id="UP000011669"/>
    </source>
</evidence>
<dbReference type="AlphaFoldDB" id="M0MQ97"/>
<dbReference type="STRING" id="1227455.C449_00480"/>
<feature type="transmembrane region" description="Helical" evidence="1">
    <location>
        <begin position="122"/>
        <end position="140"/>
    </location>
</feature>
<dbReference type="Proteomes" id="UP000011669">
    <property type="component" value="Unassembled WGS sequence"/>
</dbReference>
<dbReference type="EMBL" id="AOMD01000002">
    <property type="protein sequence ID" value="EMA47902.1"/>
    <property type="molecule type" value="Genomic_DNA"/>
</dbReference>
<feature type="transmembrane region" description="Helical" evidence="1">
    <location>
        <begin position="20"/>
        <end position="38"/>
    </location>
</feature>
<feature type="transmembrane region" description="Helical" evidence="1">
    <location>
        <begin position="44"/>
        <end position="61"/>
    </location>
</feature>
<dbReference type="RefSeq" id="WP_006075890.1">
    <property type="nucleotide sequence ID" value="NZ_AOMD01000002.1"/>
</dbReference>
<feature type="transmembrane region" description="Helical" evidence="1">
    <location>
        <begin position="68"/>
        <end position="87"/>
    </location>
</feature>
<protein>
    <submittedName>
        <fullName evidence="2">Uncharacterized protein</fullName>
    </submittedName>
</protein>
<keyword evidence="3" id="KW-1185">Reference proteome</keyword>
<accession>M0MQ97</accession>
<feature type="transmembrane region" description="Helical" evidence="1">
    <location>
        <begin position="93"/>
        <end position="110"/>
    </location>
</feature>
<evidence type="ECO:0000256" key="1">
    <source>
        <dbReference type="SAM" id="Phobius"/>
    </source>
</evidence>
<comment type="caution">
    <text evidence="2">The sequence shown here is derived from an EMBL/GenBank/DDBJ whole genome shotgun (WGS) entry which is preliminary data.</text>
</comment>
<keyword evidence="1" id="KW-1133">Transmembrane helix</keyword>
<dbReference type="InParanoid" id="M0MQ97"/>
<dbReference type="PATRIC" id="fig|1227455.4.peg.96"/>
<organism evidence="2 3">
    <name type="scientific">Halococcus saccharolyticus DSM 5350</name>
    <dbReference type="NCBI Taxonomy" id="1227455"/>
    <lineage>
        <taxon>Archaea</taxon>
        <taxon>Methanobacteriati</taxon>
        <taxon>Methanobacteriota</taxon>
        <taxon>Stenosarchaea group</taxon>
        <taxon>Halobacteria</taxon>
        <taxon>Halobacteriales</taxon>
        <taxon>Halococcaceae</taxon>
        <taxon>Halococcus</taxon>
    </lineage>
</organism>
<proteinExistence type="predicted"/>
<feature type="transmembrane region" description="Helical" evidence="1">
    <location>
        <begin position="160"/>
        <end position="182"/>
    </location>
</feature>